<reference evidence="1" key="1">
    <citation type="submission" date="2020-05" db="EMBL/GenBank/DDBJ databases">
        <title>Large-scale comparative analyses of tick genomes elucidate their genetic diversity and vector capacities.</title>
        <authorList>
            <person name="Jia N."/>
            <person name="Wang J."/>
            <person name="Shi W."/>
            <person name="Du L."/>
            <person name="Sun Y."/>
            <person name="Zhan W."/>
            <person name="Jiang J."/>
            <person name="Wang Q."/>
            <person name="Zhang B."/>
            <person name="Ji P."/>
            <person name="Sakyi L.B."/>
            <person name="Cui X."/>
            <person name="Yuan T."/>
            <person name="Jiang B."/>
            <person name="Yang W."/>
            <person name="Lam T.T.-Y."/>
            <person name="Chang Q."/>
            <person name="Ding S."/>
            <person name="Wang X."/>
            <person name="Zhu J."/>
            <person name="Ruan X."/>
            <person name="Zhao L."/>
            <person name="Wei J."/>
            <person name="Que T."/>
            <person name="Du C."/>
            <person name="Cheng J."/>
            <person name="Dai P."/>
            <person name="Han X."/>
            <person name="Huang E."/>
            <person name="Gao Y."/>
            <person name="Liu J."/>
            <person name="Shao H."/>
            <person name="Ye R."/>
            <person name="Li L."/>
            <person name="Wei W."/>
            <person name="Wang X."/>
            <person name="Wang C."/>
            <person name="Yang T."/>
            <person name="Huo Q."/>
            <person name="Li W."/>
            <person name="Guo W."/>
            <person name="Chen H."/>
            <person name="Zhou L."/>
            <person name="Ni X."/>
            <person name="Tian J."/>
            <person name="Zhou Y."/>
            <person name="Sheng Y."/>
            <person name="Liu T."/>
            <person name="Pan Y."/>
            <person name="Xia L."/>
            <person name="Li J."/>
            <person name="Zhao F."/>
            <person name="Cao W."/>
        </authorList>
    </citation>
    <scope>NUCLEOTIDE SEQUENCE</scope>
    <source>
        <strain evidence="1">Dsil-2018</strain>
    </source>
</reference>
<protein>
    <submittedName>
        <fullName evidence="1">Uncharacterized protein</fullName>
    </submittedName>
</protein>
<dbReference type="Proteomes" id="UP000821865">
    <property type="component" value="Chromosome 3"/>
</dbReference>
<evidence type="ECO:0000313" key="2">
    <source>
        <dbReference type="Proteomes" id="UP000821865"/>
    </source>
</evidence>
<proteinExistence type="predicted"/>
<sequence length="256" mass="28041">MKRGIFRRKESFESWKEVRGDEQRGVHASSSSSSAKETRTLDRLNGGEYVRGLDGRRRLDKISGGELLRSADDGALLRSLALPYALRGPSPPAPDARRGLDKIGGGEYIRSAAVLPFGSAAKRQEPHGNALPMLLMSDFSALTCGHAHPRHLRPSEPPSSLNQRRETSGSCGRAGGPRDDKAEEVGDVSASVEDDHAASMDLDSTSSKRRHDGATSVLQEQRLRQPEREWRVAGKKPRVTRAQRSSSLPRDDTEKL</sequence>
<accession>A0ACB8D967</accession>
<comment type="caution">
    <text evidence="1">The sequence shown here is derived from an EMBL/GenBank/DDBJ whole genome shotgun (WGS) entry which is preliminary data.</text>
</comment>
<evidence type="ECO:0000313" key="1">
    <source>
        <dbReference type="EMBL" id="KAH7960883.1"/>
    </source>
</evidence>
<keyword evidence="2" id="KW-1185">Reference proteome</keyword>
<name>A0ACB8D967_DERSI</name>
<dbReference type="EMBL" id="CM023472">
    <property type="protein sequence ID" value="KAH7960883.1"/>
    <property type="molecule type" value="Genomic_DNA"/>
</dbReference>
<gene>
    <name evidence="1" type="ORF">HPB49_024204</name>
</gene>
<organism evidence="1 2">
    <name type="scientific">Dermacentor silvarum</name>
    <name type="common">Tick</name>
    <dbReference type="NCBI Taxonomy" id="543639"/>
    <lineage>
        <taxon>Eukaryota</taxon>
        <taxon>Metazoa</taxon>
        <taxon>Ecdysozoa</taxon>
        <taxon>Arthropoda</taxon>
        <taxon>Chelicerata</taxon>
        <taxon>Arachnida</taxon>
        <taxon>Acari</taxon>
        <taxon>Parasitiformes</taxon>
        <taxon>Ixodida</taxon>
        <taxon>Ixodoidea</taxon>
        <taxon>Ixodidae</taxon>
        <taxon>Rhipicephalinae</taxon>
        <taxon>Dermacentor</taxon>
    </lineage>
</organism>